<accession>A4XYW0</accession>
<dbReference type="EMBL" id="CP000680">
    <property type="protein sequence ID" value="ABP86526.1"/>
    <property type="molecule type" value="Genomic_DNA"/>
</dbReference>
<name>A4XYW0_ECTM1</name>
<evidence type="ECO:0008006" key="3">
    <source>
        <dbReference type="Google" id="ProtNLM"/>
    </source>
</evidence>
<sequence length="274" mass="30563">MHGHYQGRAPMPHYLHASYVLLLSALMFPAYATETDCSAQALHRPLVNDLFSRGDYEGAIARLEQVKHRQDACRPETLDADWYWLRSDLSLAYLKAGRVQDCIVLLGRLVNNPASHQNIRQNLENEHRLQRALETNQQLCETAHEARLSAYQATPCPRTLSGALASVATTTGHCLALLPAAGAGNCPQLVEWQHGKPLRQLSPPKTDTDSPLADTSRCCSIQALRLAEEDGQYRLRLLGEGRDCYGGSAYDLIDTLYLLQDDELILEQDFSLTH</sequence>
<dbReference type="KEGG" id="pmy:Pmen_3778"/>
<proteinExistence type="predicted"/>
<reference evidence="2" key="1">
    <citation type="submission" date="2007-04" db="EMBL/GenBank/DDBJ databases">
        <title>Complete sequence of Pseudomonas mendocina ymp.</title>
        <authorList>
            <consortium name="US DOE Joint Genome Institute"/>
            <person name="Copeland A."/>
            <person name="Lucas S."/>
            <person name="Lapidus A."/>
            <person name="Barry K."/>
            <person name="Glavina del Rio T."/>
            <person name="Dalin E."/>
            <person name="Tice H."/>
            <person name="Pitluck S."/>
            <person name="Kiss H."/>
            <person name="Brettin T."/>
            <person name="Detter J.C."/>
            <person name="Bruce D."/>
            <person name="Han C."/>
            <person name="Schmutz J."/>
            <person name="Larimer F."/>
            <person name="Land M."/>
            <person name="Hauser L."/>
            <person name="Kyrpides N."/>
            <person name="Mikhailova N."/>
            <person name="Hersman L."/>
            <person name="Dubois J."/>
            <person name="Maurice P."/>
            <person name="Richardson P."/>
        </authorList>
    </citation>
    <scope>NUCLEOTIDE SEQUENCE [LARGE SCALE GENOMIC DNA]</scope>
    <source>
        <strain evidence="2">Ymp</strain>
    </source>
</reference>
<evidence type="ECO:0000256" key="1">
    <source>
        <dbReference type="SAM" id="SignalP"/>
    </source>
</evidence>
<feature type="chain" id="PRO_5005334538" description="Tetratricopeptide repeat protein" evidence="1">
    <location>
        <begin position="33"/>
        <end position="274"/>
    </location>
</feature>
<evidence type="ECO:0000313" key="2">
    <source>
        <dbReference type="EMBL" id="ABP86526.1"/>
    </source>
</evidence>
<feature type="signal peptide" evidence="1">
    <location>
        <begin position="1"/>
        <end position="32"/>
    </location>
</feature>
<dbReference type="eggNOG" id="ENOG502ZEWC">
    <property type="taxonomic scope" value="Bacteria"/>
</dbReference>
<gene>
    <name evidence="2" type="ordered locus">Pmen_3778</name>
</gene>
<dbReference type="SUPFAM" id="SSF48452">
    <property type="entry name" value="TPR-like"/>
    <property type="match status" value="1"/>
</dbReference>
<organism evidence="2">
    <name type="scientific">Ectopseudomonas mendocina (strain ymp)</name>
    <name type="common">Pseudomonas mendocina</name>
    <dbReference type="NCBI Taxonomy" id="399739"/>
    <lineage>
        <taxon>Bacteria</taxon>
        <taxon>Pseudomonadati</taxon>
        <taxon>Pseudomonadota</taxon>
        <taxon>Gammaproteobacteria</taxon>
        <taxon>Pseudomonadales</taxon>
        <taxon>Pseudomonadaceae</taxon>
        <taxon>Ectopseudomonas</taxon>
    </lineage>
</organism>
<dbReference type="InterPro" id="IPR011990">
    <property type="entry name" value="TPR-like_helical_dom_sf"/>
</dbReference>
<dbReference type="HOGENOM" id="CLU_1015130_0_0_6"/>
<dbReference type="AlphaFoldDB" id="A4XYW0"/>
<protein>
    <recommendedName>
        <fullName evidence="3">Tetratricopeptide repeat protein</fullName>
    </recommendedName>
</protein>
<keyword evidence="1" id="KW-0732">Signal</keyword>
<dbReference type="STRING" id="399739.Pmen_3778"/>